<dbReference type="GO" id="GO:0009425">
    <property type="term" value="C:bacterial-type flagellum basal body"/>
    <property type="evidence" value="ECO:0007669"/>
    <property type="project" value="UniProtKB-SubCell"/>
</dbReference>
<dbReference type="InterPro" id="IPR019776">
    <property type="entry name" value="Flagellar_basal_body_rod_CS"/>
</dbReference>
<dbReference type="PROSITE" id="PS00588">
    <property type="entry name" value="FLAGELLA_BB_ROD"/>
    <property type="match status" value="1"/>
</dbReference>
<proteinExistence type="inferred from homology"/>
<dbReference type="GO" id="GO:0071978">
    <property type="term" value="P:bacterial-type flagellum-dependent swarming motility"/>
    <property type="evidence" value="ECO:0007669"/>
    <property type="project" value="TreeGrafter"/>
</dbReference>
<name>A0A521CHM8_9BACT</name>
<dbReference type="Pfam" id="PF00460">
    <property type="entry name" value="Flg_bb_rod"/>
    <property type="match status" value="1"/>
</dbReference>
<dbReference type="AlphaFoldDB" id="A0A521CHM8"/>
<evidence type="ECO:0000256" key="4">
    <source>
        <dbReference type="RuleBase" id="RU362116"/>
    </source>
</evidence>
<dbReference type="NCBIfam" id="TIGR03506">
    <property type="entry name" value="FlgEFG_subfam"/>
    <property type="match status" value="1"/>
</dbReference>
<comment type="similarity">
    <text evidence="2 4">Belongs to the flagella basal body rod proteins family.</text>
</comment>
<organism evidence="8 9">
    <name type="scientific">Fodinibius sediminis</name>
    <dbReference type="NCBI Taxonomy" id="1214077"/>
    <lineage>
        <taxon>Bacteria</taxon>
        <taxon>Pseudomonadati</taxon>
        <taxon>Balneolota</taxon>
        <taxon>Balneolia</taxon>
        <taxon>Balneolales</taxon>
        <taxon>Balneolaceae</taxon>
        <taxon>Fodinibius</taxon>
    </lineage>
</organism>
<dbReference type="Pfam" id="PF06429">
    <property type="entry name" value="Flg_bbr_C"/>
    <property type="match status" value="1"/>
</dbReference>
<evidence type="ECO:0000256" key="3">
    <source>
        <dbReference type="ARBA" id="ARBA00023143"/>
    </source>
</evidence>
<feature type="domain" description="Flagellar hook protein FlgE/F/G-like D1" evidence="7">
    <location>
        <begin position="83"/>
        <end position="155"/>
    </location>
</feature>
<keyword evidence="9" id="KW-1185">Reference proteome</keyword>
<evidence type="ECO:0000313" key="8">
    <source>
        <dbReference type="EMBL" id="SMO58938.1"/>
    </source>
</evidence>
<dbReference type="PANTHER" id="PTHR30435:SF19">
    <property type="entry name" value="FLAGELLAR BASAL-BODY ROD PROTEIN FLGG"/>
    <property type="match status" value="1"/>
</dbReference>
<evidence type="ECO:0000259" key="7">
    <source>
        <dbReference type="Pfam" id="PF22692"/>
    </source>
</evidence>
<comment type="subcellular location">
    <subcellularLocation>
        <location evidence="1 4">Bacterial flagellum basal body</location>
    </subcellularLocation>
</comment>
<evidence type="ECO:0000313" key="9">
    <source>
        <dbReference type="Proteomes" id="UP000317593"/>
    </source>
</evidence>
<dbReference type="Proteomes" id="UP000317593">
    <property type="component" value="Unassembled WGS sequence"/>
</dbReference>
<keyword evidence="8" id="KW-0282">Flagellum</keyword>
<evidence type="ECO:0000256" key="1">
    <source>
        <dbReference type="ARBA" id="ARBA00004117"/>
    </source>
</evidence>
<keyword evidence="3 4" id="KW-0975">Bacterial flagellum</keyword>
<dbReference type="InterPro" id="IPR020013">
    <property type="entry name" value="Flagellar_FlgE/F/G"/>
</dbReference>
<evidence type="ECO:0000259" key="6">
    <source>
        <dbReference type="Pfam" id="PF06429"/>
    </source>
</evidence>
<dbReference type="InterPro" id="IPR001444">
    <property type="entry name" value="Flag_bb_rod_N"/>
</dbReference>
<sequence>MQHDMIDRLRHSMRALQMLMRSQEVTANNLANINTPGFKSDKLFYRAFREKLDGESVQGVETRQSISMQQGTLEATNNPLDFAIEGEGFFQVSNGTGTFLTRNGRFSLNPEGYLVDSNNSMVEGVSGAIHLPQFAGSGADREVTIEVAKDGTVKVEGEEVARIKVVNVDDLPGLERRTNSYLAVPEGLEMYEENSAQIVQGYYEAGNVNPLSEMVDMTRNMRLFESQQRAMRTSDEMLSQTTTKLGRF</sequence>
<reference evidence="8 9" key="1">
    <citation type="submission" date="2017-05" db="EMBL/GenBank/DDBJ databases">
        <authorList>
            <person name="Varghese N."/>
            <person name="Submissions S."/>
        </authorList>
    </citation>
    <scope>NUCLEOTIDE SEQUENCE [LARGE SCALE GENOMIC DNA]</scope>
    <source>
        <strain evidence="8 9">DSM 21194</strain>
    </source>
</reference>
<dbReference type="PANTHER" id="PTHR30435">
    <property type="entry name" value="FLAGELLAR PROTEIN"/>
    <property type="match status" value="1"/>
</dbReference>
<dbReference type="InterPro" id="IPR037925">
    <property type="entry name" value="FlgE/F/G-like"/>
</dbReference>
<gene>
    <name evidence="8" type="ORF">SAMN06265218_10691</name>
</gene>
<feature type="domain" description="Flagellar basal-body/hook protein C-terminal" evidence="6">
    <location>
        <begin position="200"/>
        <end position="242"/>
    </location>
</feature>
<protein>
    <submittedName>
        <fullName evidence="8">Flagellar basal-body rod protein FlgF/flagellar basal-body rod protein FlgG</fullName>
    </submittedName>
</protein>
<keyword evidence="8" id="KW-0969">Cilium</keyword>
<dbReference type="SUPFAM" id="SSF117143">
    <property type="entry name" value="Flagellar hook protein flgE"/>
    <property type="match status" value="1"/>
</dbReference>
<evidence type="ECO:0000259" key="5">
    <source>
        <dbReference type="Pfam" id="PF00460"/>
    </source>
</evidence>
<keyword evidence="8" id="KW-0966">Cell projection</keyword>
<dbReference type="InterPro" id="IPR010930">
    <property type="entry name" value="Flg_bb/hook_C_dom"/>
</dbReference>
<dbReference type="InterPro" id="IPR053967">
    <property type="entry name" value="LlgE_F_G-like_D1"/>
</dbReference>
<dbReference type="Pfam" id="PF22692">
    <property type="entry name" value="LlgE_F_G_D1"/>
    <property type="match status" value="1"/>
</dbReference>
<feature type="domain" description="Flagellar basal body rod protein N-terminal" evidence="5">
    <location>
        <begin position="9"/>
        <end position="39"/>
    </location>
</feature>
<dbReference type="EMBL" id="FXTH01000006">
    <property type="protein sequence ID" value="SMO58938.1"/>
    <property type="molecule type" value="Genomic_DNA"/>
</dbReference>
<accession>A0A521CHM8</accession>
<evidence type="ECO:0000256" key="2">
    <source>
        <dbReference type="ARBA" id="ARBA00009677"/>
    </source>
</evidence>